<sequence length="398" mass="45381">MAQHNFSHSSMLATAIPTRRSPRAVERLCNGMTPPGMTVDQTATLLALAHCTGWSADLIAHKLKDVTDLELSAEVVWSVHDVWVKERGGEHLEADDIDMMHALLRRTGVDMPNFGVPLNRTEYPKSVKFAECWSPKNAPDCPLFNGFTAEARKRSKSYLSYVERKSAYGKFTPIERELVTQFGSTIALILQDVLKRWARAMRAKLRVEPELRPIRDLEHVCLIIDYLEIFRDSYESKFGKMEESNRGQPGETKDGCVYITSTGYGAKIFLGLMMADRIHVIDRQRRHLREKIGFADLDISTLGDGSKNCPICHDPMSVENPEGIKEGPIELTICCSQVIGRRCLKAWLREFVYGDMLRDTCPICRFKFPETFMEKLFEMGEYKDRLILEHRHESTESG</sequence>
<evidence type="ECO:0000313" key="3">
    <source>
        <dbReference type="EMBL" id="KIN04220.1"/>
    </source>
</evidence>
<accession>A0A0C3HMH4</accession>
<dbReference type="InterPro" id="IPR013083">
    <property type="entry name" value="Znf_RING/FYVE/PHD"/>
</dbReference>
<dbReference type="AlphaFoldDB" id="A0A0C3HMH4"/>
<dbReference type="HOGENOM" id="CLU_049930_0_0_1"/>
<proteinExistence type="predicted"/>
<keyword evidence="1" id="KW-0862">Zinc</keyword>
<reference evidence="4" key="2">
    <citation type="submission" date="2015-01" db="EMBL/GenBank/DDBJ databases">
        <title>Evolutionary Origins and Diversification of the Mycorrhizal Mutualists.</title>
        <authorList>
            <consortium name="DOE Joint Genome Institute"/>
            <consortium name="Mycorrhizal Genomics Consortium"/>
            <person name="Kohler A."/>
            <person name="Kuo A."/>
            <person name="Nagy L.G."/>
            <person name="Floudas D."/>
            <person name="Copeland A."/>
            <person name="Barry K.W."/>
            <person name="Cichocki N."/>
            <person name="Veneault-Fourrey C."/>
            <person name="LaButti K."/>
            <person name="Lindquist E.A."/>
            <person name="Lipzen A."/>
            <person name="Lundell T."/>
            <person name="Morin E."/>
            <person name="Murat C."/>
            <person name="Riley R."/>
            <person name="Ohm R."/>
            <person name="Sun H."/>
            <person name="Tunlid A."/>
            <person name="Henrissat B."/>
            <person name="Grigoriev I.V."/>
            <person name="Hibbett D.S."/>
            <person name="Martin F."/>
        </authorList>
    </citation>
    <scope>NUCLEOTIDE SEQUENCE [LARGE SCALE GENOMIC DNA]</scope>
    <source>
        <strain evidence="4">Zn</strain>
    </source>
</reference>
<dbReference type="SUPFAM" id="SSF57850">
    <property type="entry name" value="RING/U-box"/>
    <property type="match status" value="1"/>
</dbReference>
<feature type="domain" description="RING-type" evidence="2">
    <location>
        <begin position="309"/>
        <end position="365"/>
    </location>
</feature>
<evidence type="ECO:0000313" key="4">
    <source>
        <dbReference type="Proteomes" id="UP000054321"/>
    </source>
</evidence>
<organism evidence="3 4">
    <name type="scientific">Oidiodendron maius (strain Zn)</name>
    <dbReference type="NCBI Taxonomy" id="913774"/>
    <lineage>
        <taxon>Eukaryota</taxon>
        <taxon>Fungi</taxon>
        <taxon>Dikarya</taxon>
        <taxon>Ascomycota</taxon>
        <taxon>Pezizomycotina</taxon>
        <taxon>Leotiomycetes</taxon>
        <taxon>Leotiomycetes incertae sedis</taxon>
        <taxon>Myxotrichaceae</taxon>
        <taxon>Oidiodendron</taxon>
    </lineage>
</organism>
<evidence type="ECO:0000259" key="2">
    <source>
        <dbReference type="PROSITE" id="PS50089"/>
    </source>
</evidence>
<gene>
    <name evidence="3" type="ORF">OIDMADRAFT_52144</name>
</gene>
<evidence type="ECO:0000256" key="1">
    <source>
        <dbReference type="PROSITE-ProRule" id="PRU00175"/>
    </source>
</evidence>
<dbReference type="PROSITE" id="PS50089">
    <property type="entry name" value="ZF_RING_2"/>
    <property type="match status" value="1"/>
</dbReference>
<dbReference type="Gene3D" id="3.30.40.10">
    <property type="entry name" value="Zinc/RING finger domain, C3HC4 (zinc finger)"/>
    <property type="match status" value="1"/>
</dbReference>
<dbReference type="Proteomes" id="UP000054321">
    <property type="component" value="Unassembled WGS sequence"/>
</dbReference>
<keyword evidence="4" id="KW-1185">Reference proteome</keyword>
<dbReference type="InParanoid" id="A0A0C3HMH4"/>
<keyword evidence="1" id="KW-0863">Zinc-finger</keyword>
<name>A0A0C3HMH4_OIDMZ</name>
<reference evidence="3 4" key="1">
    <citation type="submission" date="2014-04" db="EMBL/GenBank/DDBJ databases">
        <authorList>
            <consortium name="DOE Joint Genome Institute"/>
            <person name="Kuo A."/>
            <person name="Martino E."/>
            <person name="Perotto S."/>
            <person name="Kohler A."/>
            <person name="Nagy L.G."/>
            <person name="Floudas D."/>
            <person name="Copeland A."/>
            <person name="Barry K.W."/>
            <person name="Cichocki N."/>
            <person name="Veneault-Fourrey C."/>
            <person name="LaButti K."/>
            <person name="Lindquist E.A."/>
            <person name="Lipzen A."/>
            <person name="Lundell T."/>
            <person name="Morin E."/>
            <person name="Murat C."/>
            <person name="Sun H."/>
            <person name="Tunlid A."/>
            <person name="Henrissat B."/>
            <person name="Grigoriev I.V."/>
            <person name="Hibbett D.S."/>
            <person name="Martin F."/>
            <person name="Nordberg H.P."/>
            <person name="Cantor M.N."/>
            <person name="Hua S.X."/>
        </authorList>
    </citation>
    <scope>NUCLEOTIDE SEQUENCE [LARGE SCALE GENOMIC DNA]</scope>
    <source>
        <strain evidence="3 4">Zn</strain>
    </source>
</reference>
<dbReference type="EMBL" id="KN832873">
    <property type="protein sequence ID" value="KIN04220.1"/>
    <property type="molecule type" value="Genomic_DNA"/>
</dbReference>
<keyword evidence="1" id="KW-0479">Metal-binding</keyword>
<dbReference type="STRING" id="913774.A0A0C3HMH4"/>
<protein>
    <recommendedName>
        <fullName evidence="2">RING-type domain-containing protein</fullName>
    </recommendedName>
</protein>
<dbReference type="GO" id="GO:0008270">
    <property type="term" value="F:zinc ion binding"/>
    <property type="evidence" value="ECO:0007669"/>
    <property type="project" value="UniProtKB-KW"/>
</dbReference>
<dbReference type="OrthoDB" id="8062037at2759"/>
<dbReference type="InterPro" id="IPR001841">
    <property type="entry name" value="Znf_RING"/>
</dbReference>